<evidence type="ECO:0000256" key="3">
    <source>
        <dbReference type="ARBA" id="ARBA00022833"/>
    </source>
</evidence>
<feature type="domain" description="Zinc finger DksA/TraR C4-type" evidence="5">
    <location>
        <begin position="90"/>
        <end position="116"/>
    </location>
</feature>
<evidence type="ECO:0000256" key="2">
    <source>
        <dbReference type="ARBA" id="ARBA00022771"/>
    </source>
</evidence>
<dbReference type="PANTHER" id="PTHR33823:SF4">
    <property type="entry name" value="GENERAL STRESS PROTEIN 16O"/>
    <property type="match status" value="1"/>
</dbReference>
<evidence type="ECO:0000256" key="4">
    <source>
        <dbReference type="PROSITE-ProRule" id="PRU00510"/>
    </source>
</evidence>
<keyword evidence="2" id="KW-0863">Zinc-finger</keyword>
<dbReference type="NCBIfam" id="TIGR02890">
    <property type="entry name" value="bacill_yteA"/>
    <property type="match status" value="1"/>
</dbReference>
<comment type="caution">
    <text evidence="6">The sequence shown here is derived from an EMBL/GenBank/DDBJ whole genome shotgun (WGS) entry which is preliminary data.</text>
</comment>
<dbReference type="EMBL" id="AVPE01000006">
    <property type="protein sequence ID" value="KGX92464.1"/>
    <property type="molecule type" value="Genomic_DNA"/>
</dbReference>
<evidence type="ECO:0000313" key="6">
    <source>
        <dbReference type="EMBL" id="KGX92464.1"/>
    </source>
</evidence>
<dbReference type="PANTHER" id="PTHR33823">
    <property type="entry name" value="RNA POLYMERASE-BINDING TRANSCRIPTION FACTOR DKSA-RELATED"/>
    <property type="match status" value="1"/>
</dbReference>
<dbReference type="Pfam" id="PF01258">
    <property type="entry name" value="zf-dskA_traR"/>
    <property type="match status" value="1"/>
</dbReference>
<accession>A0A0A5GKF9</accession>
<evidence type="ECO:0000259" key="5">
    <source>
        <dbReference type="Pfam" id="PF01258"/>
    </source>
</evidence>
<dbReference type="RefSeq" id="WP_026800370.1">
    <property type="nucleotide sequence ID" value="NZ_AULI01000008.1"/>
</dbReference>
<evidence type="ECO:0000313" key="7">
    <source>
        <dbReference type="Proteomes" id="UP000030528"/>
    </source>
</evidence>
<dbReference type="SUPFAM" id="SSF57716">
    <property type="entry name" value="Glucocorticoid receptor-like (DNA-binding domain)"/>
    <property type="match status" value="1"/>
</dbReference>
<protein>
    <recommendedName>
        <fullName evidence="5">Zinc finger DksA/TraR C4-type domain-containing protein</fullName>
    </recommendedName>
</protein>
<dbReference type="OrthoDB" id="9811543at2"/>
<dbReference type="InterPro" id="IPR000962">
    <property type="entry name" value="Znf_DskA_TraR"/>
</dbReference>
<dbReference type="Proteomes" id="UP000030528">
    <property type="component" value="Unassembled WGS sequence"/>
</dbReference>
<proteinExistence type="predicted"/>
<dbReference type="PROSITE" id="PS51128">
    <property type="entry name" value="ZF_DKSA_2"/>
    <property type="match status" value="1"/>
</dbReference>
<feature type="zinc finger region" description="dksA C4-type" evidence="4">
    <location>
        <begin position="94"/>
        <end position="118"/>
    </location>
</feature>
<dbReference type="eggNOG" id="COG1734">
    <property type="taxonomic scope" value="Bacteria"/>
</dbReference>
<dbReference type="GO" id="GO:0008270">
    <property type="term" value="F:zinc ion binding"/>
    <property type="evidence" value="ECO:0007669"/>
    <property type="project" value="UniProtKB-KW"/>
</dbReference>
<sequence>MLTNQQLDLLRSKLVERQKEIADMLEDTDHFGLEIENVQDSVGELSNYDNHPGDTATALYERGKDVALNEHAETELNEIAHAFQRMTQNTYGTCEVCGKEIPLQRLEAIPTTSTCYEHSLNQEEVSDETRSLEEDVLYPGFDQYDYSGTNANFYDGEDTFQDVARYGTSETPSDFQAQGDIDNYSNTYYQSDDAVSYVEDYEAFAGNDLYGNDVKVYPNDLHEEYEERLDEDGVESVVGNIPYHKGDSYLEDELLHEDEWIEE</sequence>
<evidence type="ECO:0000256" key="1">
    <source>
        <dbReference type="ARBA" id="ARBA00022723"/>
    </source>
</evidence>
<dbReference type="SUPFAM" id="SSF109635">
    <property type="entry name" value="DnaK suppressor protein DksA, alpha-hairpin domain"/>
    <property type="match status" value="1"/>
</dbReference>
<keyword evidence="7" id="KW-1185">Reference proteome</keyword>
<dbReference type="Gene3D" id="1.20.120.910">
    <property type="entry name" value="DksA, coiled-coil domain"/>
    <property type="match status" value="1"/>
</dbReference>
<dbReference type="STRING" id="1385510.GCA_000425205_01984"/>
<dbReference type="AlphaFoldDB" id="A0A0A5GKF9"/>
<name>A0A0A5GKF9_9BACI</name>
<dbReference type="InterPro" id="IPR037187">
    <property type="entry name" value="DnaK_N"/>
</dbReference>
<keyword evidence="1" id="KW-0479">Metal-binding</keyword>
<reference evidence="6 7" key="1">
    <citation type="submission" date="2013-08" db="EMBL/GenBank/DDBJ databases">
        <authorList>
            <person name="Huang J."/>
            <person name="Wang G."/>
        </authorList>
    </citation>
    <scope>NUCLEOTIDE SEQUENCE [LARGE SCALE GENOMIC DNA]</scope>
    <source>
        <strain evidence="6 7">JSM 076056</strain>
    </source>
</reference>
<organism evidence="6 7">
    <name type="scientific">Pontibacillus halophilus JSM 076056 = DSM 19796</name>
    <dbReference type="NCBI Taxonomy" id="1385510"/>
    <lineage>
        <taxon>Bacteria</taxon>
        <taxon>Bacillati</taxon>
        <taxon>Bacillota</taxon>
        <taxon>Bacilli</taxon>
        <taxon>Bacillales</taxon>
        <taxon>Bacillaceae</taxon>
        <taxon>Pontibacillus</taxon>
    </lineage>
</organism>
<dbReference type="InterPro" id="IPR014240">
    <property type="entry name" value="YteA"/>
</dbReference>
<gene>
    <name evidence="6" type="ORF">N781_17260</name>
</gene>
<keyword evidence="3" id="KW-0862">Zinc</keyword>